<keyword evidence="2" id="KW-1133">Transmembrane helix</keyword>
<feature type="compositionally biased region" description="Low complexity" evidence="1">
    <location>
        <begin position="833"/>
        <end position="847"/>
    </location>
</feature>
<dbReference type="InterPro" id="IPR018247">
    <property type="entry name" value="EF_Hand_1_Ca_BS"/>
</dbReference>
<feature type="non-terminal residue" evidence="3">
    <location>
        <position position="1115"/>
    </location>
</feature>
<dbReference type="Proteomes" id="UP000604046">
    <property type="component" value="Unassembled WGS sequence"/>
</dbReference>
<keyword evidence="2" id="KW-0812">Transmembrane</keyword>
<keyword evidence="2" id="KW-0472">Membrane</keyword>
<name>A0A812I5B7_9DINO</name>
<reference evidence="3" key="1">
    <citation type="submission" date="2021-02" db="EMBL/GenBank/DDBJ databases">
        <authorList>
            <person name="Dougan E. K."/>
            <person name="Rhodes N."/>
            <person name="Thang M."/>
            <person name="Chan C."/>
        </authorList>
    </citation>
    <scope>NUCLEOTIDE SEQUENCE</scope>
</reference>
<comment type="caution">
    <text evidence="3">The sequence shown here is derived from an EMBL/GenBank/DDBJ whole genome shotgun (WGS) entry which is preliminary data.</text>
</comment>
<accession>A0A812I5B7</accession>
<keyword evidence="4" id="KW-1185">Reference proteome</keyword>
<dbReference type="OrthoDB" id="411870at2759"/>
<dbReference type="AlphaFoldDB" id="A0A812I5B7"/>
<sequence>MARCMATTQEGKAPQEHDQYFEHRFWRLRFDTRYTNLDRECADRILLRTAELQSWGGETFKNAMFGSDPTYPQDQIGLDADSDGIVDIIEIAQWSLPMEDAWVGIDLQHKTEPESRVLQQGFLFDGDLAVSIRWTGNVNDLDLAVIGPGAEYLENNLTDGEYYTVSDYGVYAVQCNPGDNCPAPILSTMFVLALTGLYDVQVYRRSTASTPWADIQLTATVRLCGEDMEYSALLPADEHNSTIITGLRVRTTGCHRKFRTLVDNLRNWQSSARYGSSEQRMWYMADTDEILGKNRCGEGTMVTDRRQALVADESGADAASAGHLAGRAPGTGGGHYGGLACKNRAASGTQQEVGTVVNVDDYNGQTFYVYNATTQYCYKVSVGQMVEDRAVCARLVVRSKEDKLSSVAACDATGFAPTASANYFLIGTYASTTDNMQSYVQGVSCNSGQRHATLRTEIDASLSSLVVTVGEVATCEYEVVLHVPLDDEAWWNVQRDSQDAFDVPVPISCIQESRGSTVWVVAKPEGKRLRLCEVEIFSEPLPTVTQVKFDYGDAGNETTGSPCGANNITVEFSDDNTTWLKAWDAFADGSRAQLIQTARWSWWQRLFALPFHANFSQTQAQNLTIPSLRENSTYDVLCWATDALNNDIMQSMVMLPLPWADTRYEVTTDPVQFPGARRLQEDDETLKCSGWVRELMPCEEEIATSDRLDPSIAQAIVASIESTTEGFLTGTTERVTWQMELRDGSCSHRLGGVATCMVRCHVVEEDLSWLVQAPGEACHYPRCAQTSWSNEYPVYLVFGQLRPAKEYTLRCLVMDPWGNAITSDFKIWVPGHTTQSTSSTPTPTTQAPTPPPTTRPPTTTAAQNTPPVDYFTTRPAATTHRGGQTEPPTTRPPLVYTTSATPAPPTTPTTETTTTEPTTTQPPTVPPWLVDYTPTGPVRTELSLSTSSREDAEALTLPTATRALVSSLRLALGLSLTDQLVILGMDVYFQGDAGAGRRLAGQWLVRVRFEVTSSSQALLRSSTSSTFQQELERELVSGGSSVVPTVQAAKPLQAFEIGRPTQYVDPTTEGSPAPATTGGEMTWIVPVAISALAACICTLAAGVAYAMCYLQPVEL</sequence>
<evidence type="ECO:0000313" key="3">
    <source>
        <dbReference type="EMBL" id="CAE7022468.1"/>
    </source>
</evidence>
<evidence type="ECO:0000256" key="2">
    <source>
        <dbReference type="SAM" id="Phobius"/>
    </source>
</evidence>
<feature type="compositionally biased region" description="Low complexity" evidence="1">
    <location>
        <begin position="908"/>
        <end position="922"/>
    </location>
</feature>
<proteinExistence type="predicted"/>
<protein>
    <submittedName>
        <fullName evidence="3">Uncharacterized protein</fullName>
    </submittedName>
</protein>
<dbReference type="PROSITE" id="PS00018">
    <property type="entry name" value="EF_HAND_1"/>
    <property type="match status" value="1"/>
</dbReference>
<organism evidence="3 4">
    <name type="scientific">Symbiodinium natans</name>
    <dbReference type="NCBI Taxonomy" id="878477"/>
    <lineage>
        <taxon>Eukaryota</taxon>
        <taxon>Sar</taxon>
        <taxon>Alveolata</taxon>
        <taxon>Dinophyceae</taxon>
        <taxon>Suessiales</taxon>
        <taxon>Symbiodiniaceae</taxon>
        <taxon>Symbiodinium</taxon>
    </lineage>
</organism>
<feature type="transmembrane region" description="Helical" evidence="2">
    <location>
        <begin position="1083"/>
        <end position="1110"/>
    </location>
</feature>
<feature type="compositionally biased region" description="Low complexity" evidence="1">
    <location>
        <begin position="856"/>
        <end position="867"/>
    </location>
</feature>
<gene>
    <name evidence="3" type="ORF">SNAT2548_LOCUS2932</name>
</gene>
<evidence type="ECO:0000256" key="1">
    <source>
        <dbReference type="SAM" id="MobiDB-lite"/>
    </source>
</evidence>
<dbReference type="EMBL" id="CAJNDS010000176">
    <property type="protein sequence ID" value="CAE7022468.1"/>
    <property type="molecule type" value="Genomic_DNA"/>
</dbReference>
<evidence type="ECO:0000313" key="4">
    <source>
        <dbReference type="Proteomes" id="UP000604046"/>
    </source>
</evidence>
<feature type="region of interest" description="Disordered" evidence="1">
    <location>
        <begin position="832"/>
        <end position="930"/>
    </location>
</feature>